<accession>A0A317FEQ0</accession>
<proteinExistence type="predicted"/>
<evidence type="ECO:0008006" key="3">
    <source>
        <dbReference type="Google" id="ProtNLM"/>
    </source>
</evidence>
<name>A0A317FEQ0_9PROT</name>
<dbReference type="AlphaFoldDB" id="A0A317FEQ0"/>
<keyword evidence="2" id="KW-1185">Reference proteome</keyword>
<gene>
    <name evidence="1" type="ORF">DFH01_11985</name>
</gene>
<sequence length="72" mass="7870">MDGALPGSRLIGRLTEQQADLDRMIAAEQSRPAPDELVVRRLMRERMLARDRLAALTGSGTPAWARQGIGAK</sequence>
<evidence type="ECO:0000313" key="1">
    <source>
        <dbReference type="EMBL" id="PWS37540.1"/>
    </source>
</evidence>
<reference evidence="2" key="1">
    <citation type="submission" date="2018-05" db="EMBL/GenBank/DDBJ databases">
        <authorList>
            <person name="Du Z."/>
            <person name="Wang X."/>
        </authorList>
    </citation>
    <scope>NUCLEOTIDE SEQUENCE [LARGE SCALE GENOMIC DNA]</scope>
    <source>
        <strain evidence="2">CQN31</strain>
    </source>
</reference>
<dbReference type="EMBL" id="QGNA01000002">
    <property type="protein sequence ID" value="PWS37540.1"/>
    <property type="molecule type" value="Genomic_DNA"/>
</dbReference>
<dbReference type="Proteomes" id="UP000245765">
    <property type="component" value="Unassembled WGS sequence"/>
</dbReference>
<evidence type="ECO:0000313" key="2">
    <source>
        <dbReference type="Proteomes" id="UP000245765"/>
    </source>
</evidence>
<comment type="caution">
    <text evidence="1">The sequence shown here is derived from an EMBL/GenBank/DDBJ whole genome shotgun (WGS) entry which is preliminary data.</text>
</comment>
<protein>
    <recommendedName>
        <fullName evidence="3">DUF465 domain-containing protein</fullName>
    </recommendedName>
</protein>
<organism evidence="1 2">
    <name type="scientific">Falsiroseomonas bella</name>
    <dbReference type="NCBI Taxonomy" id="2184016"/>
    <lineage>
        <taxon>Bacteria</taxon>
        <taxon>Pseudomonadati</taxon>
        <taxon>Pseudomonadota</taxon>
        <taxon>Alphaproteobacteria</taxon>
        <taxon>Acetobacterales</taxon>
        <taxon>Roseomonadaceae</taxon>
        <taxon>Falsiroseomonas</taxon>
    </lineage>
</organism>
<dbReference type="InterPro" id="IPR007420">
    <property type="entry name" value="DUF465"/>
</dbReference>
<dbReference type="Pfam" id="PF04325">
    <property type="entry name" value="DUF465"/>
    <property type="match status" value="1"/>
</dbReference>
<dbReference type="RefSeq" id="WP_109870648.1">
    <property type="nucleotide sequence ID" value="NZ_QGNA01000002.1"/>
</dbReference>